<evidence type="ECO:0000256" key="2">
    <source>
        <dbReference type="ARBA" id="ARBA00005585"/>
    </source>
</evidence>
<evidence type="ECO:0000259" key="9">
    <source>
        <dbReference type="PROSITE" id="PS50156"/>
    </source>
</evidence>
<sequence length="887" mass="99527">MAFRTFYTRYEDTVGIAFEVYAAAVYKHPWLILGFCVLYNCLFSLGFLRFSTETDMEKLFTPKNNEALTNMKKINEIFQNKSRNSFFPKALTNLNKHVYGGLIIRSKDGSNLLREDELSELRRIDKIIRKDVQFVNDSGSVLHYEDVCARKDRRCVVSGEFILSKRFTILRKARRILYPNFAGKSLSTVFGNVGVVDGRLVSASMLRMMYHLRQDTDEDRQRSHAWETSYVDKLKRLQTNITHIAFRSSMSVTAEFVKGIFGEKKFFVLTILFMLLYSTFAISGGNCVSGRHTLAAAGVISTCLAVLGAFGAVSGAGVKYVNICGVIPFLIVGIGLDDMFILMACMADTPKTIPVKDRVKRMMRTGGISVTMTSLTDFLAFLIGSTSVFSSVQYFCTYTAVLFCYLNQLLFFVPCIIINERRTFEWRHCITCQETRSYKQLREADHGVALSLCCGGEPPKTPSDSESPLERYPKRLIQKVISTTPVKVGCMLLFMGYIGMSIYGAVNVSQNFKVSYLVPEDSYVYRYLTWTERDFPNEVVVSFVIHRELDYTDHAIQSKVAAMLKRARIEPLIQRKREINWLLGYKQSRFYNVSNDFIQGLKRFLKSRKDYEIDVVLDESGYKIKSSRFYVISKDIRDSQMTKSLLTGMRTIAKESGLPVIVHAPLFIIGEQFVAIGTSTLQTIFIAMAATLVTTTLTMPHPLIVIMVCVSMVSILTGVYGFMYMWELGLSSITMVQLIMSIGFSVDFSAHICHSYVTADGSTRAQLVGTAISRAGGAIINAAMSSIIGVLMLAFTTSYVFKSFFKIMFLVSVFGLMHALLFLPVALIVCGPRPKATKQAEESATAPSTTISMITSSDEREHAGPINNLFATAESQKQNITTQPADI</sequence>
<gene>
    <name evidence="10" type="ORF">KP79_PYT10652</name>
</gene>
<comment type="similarity">
    <text evidence="2">Belongs to the patched family.</text>
</comment>
<evidence type="ECO:0000256" key="4">
    <source>
        <dbReference type="ARBA" id="ARBA00022989"/>
    </source>
</evidence>
<organism evidence="10 11">
    <name type="scientific">Mizuhopecten yessoensis</name>
    <name type="common">Japanese scallop</name>
    <name type="synonym">Patinopecten yessoensis</name>
    <dbReference type="NCBI Taxonomy" id="6573"/>
    <lineage>
        <taxon>Eukaryota</taxon>
        <taxon>Metazoa</taxon>
        <taxon>Spiralia</taxon>
        <taxon>Lophotrochozoa</taxon>
        <taxon>Mollusca</taxon>
        <taxon>Bivalvia</taxon>
        <taxon>Autobranchia</taxon>
        <taxon>Pteriomorphia</taxon>
        <taxon>Pectinida</taxon>
        <taxon>Pectinoidea</taxon>
        <taxon>Pectinidae</taxon>
        <taxon>Mizuhopecten</taxon>
    </lineage>
</organism>
<dbReference type="Pfam" id="PF02460">
    <property type="entry name" value="Patched"/>
    <property type="match status" value="1"/>
</dbReference>
<dbReference type="SUPFAM" id="SSF82866">
    <property type="entry name" value="Multidrug efflux transporter AcrB transmembrane domain"/>
    <property type="match status" value="2"/>
</dbReference>
<evidence type="ECO:0000256" key="3">
    <source>
        <dbReference type="ARBA" id="ARBA00022692"/>
    </source>
</evidence>
<dbReference type="InterPro" id="IPR000731">
    <property type="entry name" value="SSD"/>
</dbReference>
<reference evidence="10 11" key="1">
    <citation type="journal article" date="2017" name="Nat. Ecol. Evol.">
        <title>Scallop genome provides insights into evolution of bilaterian karyotype and development.</title>
        <authorList>
            <person name="Wang S."/>
            <person name="Zhang J."/>
            <person name="Jiao W."/>
            <person name="Li J."/>
            <person name="Xun X."/>
            <person name="Sun Y."/>
            <person name="Guo X."/>
            <person name="Huan P."/>
            <person name="Dong B."/>
            <person name="Zhang L."/>
            <person name="Hu X."/>
            <person name="Sun X."/>
            <person name="Wang J."/>
            <person name="Zhao C."/>
            <person name="Wang Y."/>
            <person name="Wang D."/>
            <person name="Huang X."/>
            <person name="Wang R."/>
            <person name="Lv J."/>
            <person name="Li Y."/>
            <person name="Zhang Z."/>
            <person name="Liu B."/>
            <person name="Lu W."/>
            <person name="Hui Y."/>
            <person name="Liang J."/>
            <person name="Zhou Z."/>
            <person name="Hou R."/>
            <person name="Li X."/>
            <person name="Liu Y."/>
            <person name="Li H."/>
            <person name="Ning X."/>
            <person name="Lin Y."/>
            <person name="Zhao L."/>
            <person name="Xing Q."/>
            <person name="Dou J."/>
            <person name="Li Y."/>
            <person name="Mao J."/>
            <person name="Guo H."/>
            <person name="Dou H."/>
            <person name="Li T."/>
            <person name="Mu C."/>
            <person name="Jiang W."/>
            <person name="Fu Q."/>
            <person name="Fu X."/>
            <person name="Miao Y."/>
            <person name="Liu J."/>
            <person name="Yu Q."/>
            <person name="Li R."/>
            <person name="Liao H."/>
            <person name="Li X."/>
            <person name="Kong Y."/>
            <person name="Jiang Z."/>
            <person name="Chourrout D."/>
            <person name="Li R."/>
            <person name="Bao Z."/>
        </authorList>
    </citation>
    <scope>NUCLEOTIDE SEQUENCE [LARGE SCALE GENOMIC DNA]</scope>
    <source>
        <strain evidence="10 11">PY_sf001</strain>
    </source>
</reference>
<dbReference type="Gene3D" id="1.20.1640.10">
    <property type="entry name" value="Multidrug efflux transporter AcrB transmembrane domain"/>
    <property type="match status" value="2"/>
</dbReference>
<dbReference type="EMBL" id="NEDP02003995">
    <property type="protein sequence ID" value="OWF47217.1"/>
    <property type="molecule type" value="Genomic_DNA"/>
</dbReference>
<protein>
    <submittedName>
        <fullName evidence="10">Patched domain-containing protein 3</fullName>
    </submittedName>
</protein>
<dbReference type="PANTHER" id="PTHR10796:SF92">
    <property type="entry name" value="PATCHED-RELATED, ISOFORM A"/>
    <property type="match status" value="1"/>
</dbReference>
<dbReference type="InterPro" id="IPR051697">
    <property type="entry name" value="Patched_domain-protein"/>
</dbReference>
<feature type="transmembrane region" description="Helical" evidence="8">
    <location>
        <begin position="673"/>
        <end position="693"/>
    </location>
</feature>
<feature type="compositionally biased region" description="Polar residues" evidence="7">
    <location>
        <begin position="845"/>
        <end position="856"/>
    </location>
</feature>
<feature type="transmembrane region" description="Helical" evidence="8">
    <location>
        <begin position="738"/>
        <end position="757"/>
    </location>
</feature>
<evidence type="ECO:0000256" key="5">
    <source>
        <dbReference type="ARBA" id="ARBA00023136"/>
    </source>
</evidence>
<feature type="transmembrane region" description="Helical" evidence="8">
    <location>
        <begin position="807"/>
        <end position="829"/>
    </location>
</feature>
<dbReference type="InterPro" id="IPR003392">
    <property type="entry name" value="PTHD_SSD"/>
</dbReference>
<dbReference type="OrthoDB" id="6510177at2759"/>
<dbReference type="GO" id="GO:0016020">
    <property type="term" value="C:membrane"/>
    <property type="evidence" value="ECO:0007669"/>
    <property type="project" value="UniProtKB-SubCell"/>
</dbReference>
<feature type="transmembrane region" description="Helical" evidence="8">
    <location>
        <begin position="320"/>
        <end position="347"/>
    </location>
</feature>
<evidence type="ECO:0000256" key="1">
    <source>
        <dbReference type="ARBA" id="ARBA00004141"/>
    </source>
</evidence>
<comment type="caution">
    <text evidence="10">The sequence shown here is derived from an EMBL/GenBank/DDBJ whole genome shotgun (WGS) entry which is preliminary data.</text>
</comment>
<keyword evidence="5 8" id="KW-0472">Membrane</keyword>
<dbReference type="PROSITE" id="PS50156">
    <property type="entry name" value="SSD"/>
    <property type="match status" value="1"/>
</dbReference>
<evidence type="ECO:0000256" key="7">
    <source>
        <dbReference type="SAM" id="MobiDB-lite"/>
    </source>
</evidence>
<feature type="transmembrane region" description="Helical" evidence="8">
    <location>
        <begin position="398"/>
        <end position="418"/>
    </location>
</feature>
<proteinExistence type="inferred from homology"/>
<feature type="transmembrane region" description="Helical" evidence="8">
    <location>
        <begin position="484"/>
        <end position="506"/>
    </location>
</feature>
<feature type="transmembrane region" description="Helical" evidence="8">
    <location>
        <begin position="778"/>
        <end position="801"/>
    </location>
</feature>
<keyword evidence="4 8" id="KW-1133">Transmembrane helix</keyword>
<keyword evidence="3 8" id="KW-0812">Transmembrane</keyword>
<dbReference type="PANTHER" id="PTHR10796">
    <property type="entry name" value="PATCHED-RELATED"/>
    <property type="match status" value="1"/>
</dbReference>
<feature type="transmembrane region" description="Helical" evidence="8">
    <location>
        <begin position="368"/>
        <end position="392"/>
    </location>
</feature>
<feature type="transmembrane region" description="Helical" evidence="8">
    <location>
        <begin position="266"/>
        <end position="282"/>
    </location>
</feature>
<evidence type="ECO:0000256" key="8">
    <source>
        <dbReference type="SAM" id="Phobius"/>
    </source>
</evidence>
<keyword evidence="11" id="KW-1185">Reference proteome</keyword>
<feature type="domain" description="SSD" evidence="9">
    <location>
        <begin position="263"/>
        <end position="418"/>
    </location>
</feature>
<evidence type="ECO:0000313" key="11">
    <source>
        <dbReference type="Proteomes" id="UP000242188"/>
    </source>
</evidence>
<feature type="region of interest" description="Disordered" evidence="7">
    <location>
        <begin position="838"/>
        <end position="861"/>
    </location>
</feature>
<keyword evidence="6" id="KW-0325">Glycoprotein</keyword>
<dbReference type="AlphaFoldDB" id="A0A210QEL4"/>
<dbReference type="Proteomes" id="UP000242188">
    <property type="component" value="Unassembled WGS sequence"/>
</dbReference>
<evidence type="ECO:0000313" key="10">
    <source>
        <dbReference type="EMBL" id="OWF47217.1"/>
    </source>
</evidence>
<feature type="transmembrane region" description="Helical" evidence="8">
    <location>
        <begin position="30"/>
        <end position="48"/>
    </location>
</feature>
<feature type="transmembrane region" description="Helical" evidence="8">
    <location>
        <begin position="294"/>
        <end position="314"/>
    </location>
</feature>
<name>A0A210QEL4_MIZYE</name>
<comment type="subcellular location">
    <subcellularLocation>
        <location evidence="1">Membrane</location>
        <topology evidence="1">Multi-pass membrane protein</topology>
    </subcellularLocation>
</comment>
<feature type="transmembrane region" description="Helical" evidence="8">
    <location>
        <begin position="705"/>
        <end position="726"/>
    </location>
</feature>
<evidence type="ECO:0000256" key="6">
    <source>
        <dbReference type="ARBA" id="ARBA00023180"/>
    </source>
</evidence>
<accession>A0A210QEL4</accession>